<comment type="caution">
    <text evidence="1">The sequence shown here is derived from an EMBL/GenBank/DDBJ whole genome shotgun (WGS) entry which is preliminary data.</text>
</comment>
<dbReference type="InterPro" id="IPR009057">
    <property type="entry name" value="Homeodomain-like_sf"/>
</dbReference>
<proteinExistence type="predicted"/>
<organism evidence="1 2">
    <name type="scientific">Candidatus Enterococcus testudinis</name>
    <dbReference type="NCBI Taxonomy" id="1834191"/>
    <lineage>
        <taxon>Bacteria</taxon>
        <taxon>Bacillati</taxon>
        <taxon>Bacillota</taxon>
        <taxon>Bacilli</taxon>
        <taxon>Lactobacillales</taxon>
        <taxon>Enterococcaceae</taxon>
        <taxon>Enterococcus</taxon>
    </lineage>
</organism>
<protein>
    <recommendedName>
        <fullName evidence="3">Transposase</fullName>
    </recommendedName>
</protein>
<name>A0A242A5N1_9ENTE</name>
<dbReference type="Proteomes" id="UP000195043">
    <property type="component" value="Unassembled WGS sequence"/>
</dbReference>
<evidence type="ECO:0008006" key="3">
    <source>
        <dbReference type="Google" id="ProtNLM"/>
    </source>
</evidence>
<dbReference type="AlphaFoldDB" id="A0A242A5N1"/>
<reference evidence="1 2" key="1">
    <citation type="submission" date="2017-05" db="EMBL/GenBank/DDBJ databases">
        <title>The Genome Sequence of Enterococcus sp. 8G7_MSG3316.</title>
        <authorList>
            <consortium name="The Broad Institute Genomics Platform"/>
            <consortium name="The Broad Institute Genomic Center for Infectious Diseases"/>
            <person name="Earl A."/>
            <person name="Manson A."/>
            <person name="Schwartman J."/>
            <person name="Gilmore M."/>
            <person name="Abouelleil A."/>
            <person name="Cao P."/>
            <person name="Chapman S."/>
            <person name="Cusick C."/>
            <person name="Shea T."/>
            <person name="Young S."/>
            <person name="Neafsey D."/>
            <person name="Nusbaum C."/>
            <person name="Birren B."/>
        </authorList>
    </citation>
    <scope>NUCLEOTIDE SEQUENCE [LARGE SCALE GENOMIC DNA]</scope>
    <source>
        <strain evidence="1 2">8G7_MSG3316</strain>
    </source>
</reference>
<keyword evidence="2" id="KW-1185">Reference proteome</keyword>
<evidence type="ECO:0000313" key="1">
    <source>
        <dbReference type="EMBL" id="OTN76334.1"/>
    </source>
</evidence>
<accession>A0A242A5N1</accession>
<gene>
    <name evidence="1" type="ORF">A5886_001411</name>
</gene>
<dbReference type="STRING" id="1834191.A5886_001411"/>
<dbReference type="EMBL" id="NGKU01000001">
    <property type="protein sequence ID" value="OTN76334.1"/>
    <property type="molecule type" value="Genomic_DNA"/>
</dbReference>
<evidence type="ECO:0000313" key="2">
    <source>
        <dbReference type="Proteomes" id="UP000195043"/>
    </source>
</evidence>
<sequence length="107" mass="13093">MGNRVAYPIHIKELAIQMKQENIPVRKIMEELGIKNKTQIETWWRWYRKGENHRLLQPVGKQYSYGKSPEDQSNEQQLKNENKFLKTQIDVLKKYKELERMWNQKYL</sequence>
<dbReference type="SUPFAM" id="SSF46689">
    <property type="entry name" value="Homeodomain-like"/>
    <property type="match status" value="1"/>
</dbReference>